<keyword evidence="2" id="KW-1185">Reference proteome</keyword>
<evidence type="ECO:0000313" key="2">
    <source>
        <dbReference type="Proteomes" id="UP000789396"/>
    </source>
</evidence>
<sequence>ELVNKTTKMLSRENPAINWNLMNVTKEEASIFEDPDGPLWMRRYAKEKDNDESTKKMVDEVLEILKVKRMVIGHTPLSNRIQSKFNGKIYVIDVGISYAYDGNLAALEIIGDQIKEIYPDKKVNSNENVNDDSIKNVDKIIKDEL</sequence>
<reference evidence="1" key="1">
    <citation type="submission" date="2021-06" db="EMBL/GenBank/DDBJ databases">
        <authorList>
            <person name="Kallberg Y."/>
            <person name="Tangrot J."/>
            <person name="Rosling A."/>
        </authorList>
    </citation>
    <scope>NUCLEOTIDE SEQUENCE</scope>
    <source>
        <strain evidence="1">IN212</strain>
    </source>
</reference>
<comment type="caution">
    <text evidence="1">The sequence shown here is derived from an EMBL/GenBank/DDBJ whole genome shotgun (WGS) entry which is preliminary data.</text>
</comment>
<protein>
    <submittedName>
        <fullName evidence="1">14996_t:CDS:1</fullName>
    </submittedName>
</protein>
<dbReference type="OrthoDB" id="5976022at2759"/>
<dbReference type="PANTHER" id="PTHR46546">
    <property type="entry name" value="SHEWANELLA-LIKE PROTEIN PHOSPHATASE 1"/>
    <property type="match status" value="1"/>
</dbReference>
<organism evidence="1 2">
    <name type="scientific">Racocetra fulgida</name>
    <dbReference type="NCBI Taxonomy" id="60492"/>
    <lineage>
        <taxon>Eukaryota</taxon>
        <taxon>Fungi</taxon>
        <taxon>Fungi incertae sedis</taxon>
        <taxon>Mucoromycota</taxon>
        <taxon>Glomeromycotina</taxon>
        <taxon>Glomeromycetes</taxon>
        <taxon>Diversisporales</taxon>
        <taxon>Gigasporaceae</taxon>
        <taxon>Racocetra</taxon>
    </lineage>
</organism>
<dbReference type="SUPFAM" id="SSF56300">
    <property type="entry name" value="Metallo-dependent phosphatases"/>
    <property type="match status" value="1"/>
</dbReference>
<name>A0A9N9HQI7_9GLOM</name>
<dbReference type="AlphaFoldDB" id="A0A9N9HQI7"/>
<feature type="non-terminal residue" evidence="1">
    <location>
        <position position="1"/>
    </location>
</feature>
<dbReference type="InterPro" id="IPR029052">
    <property type="entry name" value="Metallo-depent_PP-like"/>
</dbReference>
<proteinExistence type="predicted"/>
<gene>
    <name evidence="1" type="ORF">RFULGI_LOCUS10394</name>
</gene>
<accession>A0A9N9HQI7</accession>
<dbReference type="EMBL" id="CAJVPZ010020496">
    <property type="protein sequence ID" value="CAG8700696.1"/>
    <property type="molecule type" value="Genomic_DNA"/>
</dbReference>
<dbReference type="Gene3D" id="3.60.21.10">
    <property type="match status" value="1"/>
</dbReference>
<evidence type="ECO:0000313" key="1">
    <source>
        <dbReference type="EMBL" id="CAG8700696.1"/>
    </source>
</evidence>
<dbReference type="PANTHER" id="PTHR46546:SF4">
    <property type="entry name" value="SHEWANELLA-LIKE PROTEIN PHOSPHATASE 1"/>
    <property type="match status" value="1"/>
</dbReference>
<dbReference type="Proteomes" id="UP000789396">
    <property type="component" value="Unassembled WGS sequence"/>
</dbReference>